<organism evidence="1 2">
    <name type="scientific">Oryza meyeriana var. granulata</name>
    <dbReference type="NCBI Taxonomy" id="110450"/>
    <lineage>
        <taxon>Eukaryota</taxon>
        <taxon>Viridiplantae</taxon>
        <taxon>Streptophyta</taxon>
        <taxon>Embryophyta</taxon>
        <taxon>Tracheophyta</taxon>
        <taxon>Spermatophyta</taxon>
        <taxon>Magnoliopsida</taxon>
        <taxon>Liliopsida</taxon>
        <taxon>Poales</taxon>
        <taxon>Poaceae</taxon>
        <taxon>BOP clade</taxon>
        <taxon>Oryzoideae</taxon>
        <taxon>Oryzeae</taxon>
        <taxon>Oryzinae</taxon>
        <taxon>Oryza</taxon>
        <taxon>Oryza meyeriana</taxon>
    </lineage>
</organism>
<accession>A0A6G1EDI1</accession>
<name>A0A6G1EDI1_9ORYZ</name>
<evidence type="ECO:0000313" key="2">
    <source>
        <dbReference type="Proteomes" id="UP000479710"/>
    </source>
</evidence>
<dbReference type="EMBL" id="SPHZ02000003">
    <property type="protein sequence ID" value="KAF0922731.1"/>
    <property type="molecule type" value="Genomic_DNA"/>
</dbReference>
<comment type="caution">
    <text evidence="1">The sequence shown here is derived from an EMBL/GenBank/DDBJ whole genome shotgun (WGS) entry which is preliminary data.</text>
</comment>
<dbReference type="AlphaFoldDB" id="A0A6G1EDI1"/>
<keyword evidence="2" id="KW-1185">Reference proteome</keyword>
<dbReference type="Proteomes" id="UP000479710">
    <property type="component" value="Unassembled WGS sequence"/>
</dbReference>
<proteinExistence type="predicted"/>
<evidence type="ECO:0000313" key="1">
    <source>
        <dbReference type="EMBL" id="KAF0922731.1"/>
    </source>
</evidence>
<protein>
    <submittedName>
        <fullName evidence="1">Uncharacterized protein</fullName>
    </submittedName>
</protein>
<reference evidence="1 2" key="1">
    <citation type="submission" date="2019-11" db="EMBL/GenBank/DDBJ databases">
        <title>Whole genome sequence of Oryza granulata.</title>
        <authorList>
            <person name="Li W."/>
        </authorList>
    </citation>
    <scope>NUCLEOTIDE SEQUENCE [LARGE SCALE GENOMIC DNA]</scope>
    <source>
        <strain evidence="2">cv. Menghai</strain>
        <tissue evidence="1">Leaf</tissue>
    </source>
</reference>
<sequence>MAQAAPLRIPSELAAGDRVGTRELGVGSTWDSLATAATSPPALSCHLASSVLVDRRQTPPHRTAASSQALGHAATAGFALAWIQAYGITH</sequence>
<gene>
    <name evidence="1" type="ORF">E2562_001123</name>
</gene>